<dbReference type="PROSITE" id="PS51257">
    <property type="entry name" value="PROKAR_LIPOPROTEIN"/>
    <property type="match status" value="1"/>
</dbReference>
<organism evidence="7 8">
    <name type="scientific">Methylobacillus rhizosphaerae</name>
    <dbReference type="NCBI Taxonomy" id="551994"/>
    <lineage>
        <taxon>Bacteria</taxon>
        <taxon>Pseudomonadati</taxon>
        <taxon>Pseudomonadota</taxon>
        <taxon>Betaproteobacteria</taxon>
        <taxon>Nitrosomonadales</taxon>
        <taxon>Methylophilaceae</taxon>
        <taxon>Methylobacillus</taxon>
    </lineage>
</organism>
<dbReference type="GO" id="GO:0015920">
    <property type="term" value="P:lipopolysaccharide transport"/>
    <property type="evidence" value="ECO:0007669"/>
    <property type="project" value="TreeGrafter"/>
</dbReference>
<name>A0A238Y315_9PROT</name>
<sequence length="179" mass="20492">MYMRATRLILLAILLALTACGFKMRGVADLKFNTLYIQGPSISISKQLRRTFTSNGVKIVNSADQAELLLEIMSESQEQRILSLSGKGLVREYELFYTINFRTRDPSSDTWNDVQTVQGRRDITYNDSQLLAKQLEQERLYDSMKEDAVRELVRRLMVLKPAKNKPRAADLRAPGDTEE</sequence>
<keyword evidence="8" id="KW-1185">Reference proteome</keyword>
<evidence type="ECO:0000256" key="3">
    <source>
        <dbReference type="ARBA" id="ARBA00023139"/>
    </source>
</evidence>
<dbReference type="GO" id="GO:0043165">
    <property type="term" value="P:Gram-negative-bacterium-type cell outer membrane assembly"/>
    <property type="evidence" value="ECO:0007669"/>
    <property type="project" value="UniProtKB-UniRule"/>
</dbReference>
<dbReference type="Gene3D" id="3.30.160.150">
    <property type="entry name" value="Lipoprotein like domain"/>
    <property type="match status" value="1"/>
</dbReference>
<dbReference type="EMBL" id="FZOA01000001">
    <property type="protein sequence ID" value="SNR65362.1"/>
    <property type="molecule type" value="Genomic_DNA"/>
</dbReference>
<keyword evidence="2 6" id="KW-0472">Membrane</keyword>
<protein>
    <recommendedName>
        <fullName evidence="6">LPS-assembly lipoprotein LptE</fullName>
    </recommendedName>
</protein>
<gene>
    <name evidence="6" type="primary">lptE</name>
    <name evidence="7" type="ORF">SAMN05192560_0391</name>
</gene>
<evidence type="ECO:0000256" key="4">
    <source>
        <dbReference type="ARBA" id="ARBA00023237"/>
    </source>
</evidence>
<dbReference type="GO" id="GO:0009279">
    <property type="term" value="C:cell outer membrane"/>
    <property type="evidence" value="ECO:0007669"/>
    <property type="project" value="UniProtKB-SubCell"/>
</dbReference>
<proteinExistence type="inferred from homology"/>
<dbReference type="GO" id="GO:0001530">
    <property type="term" value="F:lipopolysaccharide binding"/>
    <property type="evidence" value="ECO:0007669"/>
    <property type="project" value="TreeGrafter"/>
</dbReference>
<keyword evidence="1 6" id="KW-0732">Signal</keyword>
<evidence type="ECO:0000313" key="8">
    <source>
        <dbReference type="Proteomes" id="UP000198305"/>
    </source>
</evidence>
<keyword evidence="4 6" id="KW-0998">Cell outer membrane</keyword>
<dbReference type="Pfam" id="PF04390">
    <property type="entry name" value="LptE"/>
    <property type="match status" value="1"/>
</dbReference>
<dbReference type="OrthoDB" id="5298094at2"/>
<evidence type="ECO:0000256" key="6">
    <source>
        <dbReference type="HAMAP-Rule" id="MF_01186"/>
    </source>
</evidence>
<evidence type="ECO:0000256" key="5">
    <source>
        <dbReference type="ARBA" id="ARBA00023288"/>
    </source>
</evidence>
<comment type="function">
    <text evidence="6">Together with LptD, is involved in the assembly of lipopolysaccharide (LPS) at the surface of the outer membrane. Required for the proper assembly of LptD. Binds LPS and may serve as the LPS recognition site at the outer membrane.</text>
</comment>
<reference evidence="8" key="1">
    <citation type="submission" date="2017-06" db="EMBL/GenBank/DDBJ databases">
        <authorList>
            <person name="Varghese N."/>
            <person name="Submissions S."/>
        </authorList>
    </citation>
    <scope>NUCLEOTIDE SEQUENCE [LARGE SCALE GENOMIC DNA]</scope>
    <source>
        <strain evidence="8">Ca-68</strain>
    </source>
</reference>
<dbReference type="InterPro" id="IPR007485">
    <property type="entry name" value="LPS_assembly_LptE"/>
</dbReference>
<comment type="subcellular location">
    <subcellularLocation>
        <location evidence="6">Cell outer membrane</location>
        <topology evidence="6">Lipid-anchor</topology>
    </subcellularLocation>
</comment>
<dbReference type="HAMAP" id="MF_01186">
    <property type="entry name" value="LPS_assembly_LptE"/>
    <property type="match status" value="1"/>
</dbReference>
<comment type="similarity">
    <text evidence="6">Belongs to the LptE lipoprotein family.</text>
</comment>
<dbReference type="AlphaFoldDB" id="A0A238Y315"/>
<keyword evidence="3 6" id="KW-0564">Palmitate</keyword>
<accession>A0A238Y315</accession>
<dbReference type="PANTHER" id="PTHR38098">
    <property type="entry name" value="LPS-ASSEMBLY LIPOPROTEIN LPTE"/>
    <property type="match status" value="1"/>
</dbReference>
<keyword evidence="5 6" id="KW-0449">Lipoprotein</keyword>
<evidence type="ECO:0000313" key="7">
    <source>
        <dbReference type="EMBL" id="SNR65362.1"/>
    </source>
</evidence>
<evidence type="ECO:0000256" key="1">
    <source>
        <dbReference type="ARBA" id="ARBA00022729"/>
    </source>
</evidence>
<dbReference type="Proteomes" id="UP000198305">
    <property type="component" value="Unassembled WGS sequence"/>
</dbReference>
<dbReference type="PANTHER" id="PTHR38098:SF1">
    <property type="entry name" value="LPS-ASSEMBLY LIPOPROTEIN LPTE"/>
    <property type="match status" value="1"/>
</dbReference>
<dbReference type="GO" id="GO:1990351">
    <property type="term" value="C:transporter complex"/>
    <property type="evidence" value="ECO:0007669"/>
    <property type="project" value="TreeGrafter"/>
</dbReference>
<evidence type="ECO:0000256" key="2">
    <source>
        <dbReference type="ARBA" id="ARBA00023136"/>
    </source>
</evidence>
<comment type="subunit">
    <text evidence="6">Component of the lipopolysaccharide transport and assembly complex. Interacts with LptD.</text>
</comment>